<proteinExistence type="predicted"/>
<protein>
    <submittedName>
        <fullName evidence="2">Uncharacterized protein</fullName>
    </submittedName>
</protein>
<keyword evidence="1" id="KW-0812">Transmembrane</keyword>
<sequence length="172" mass="20176">MFIIKLKKPVILCITGFFSTLIYPPYLGYSFNYRSSFLYLPVWLAPSFVHLHIQTLPKFETLAKLKSTNNILLIYILVLIHLHFFSAFCSFFVRSLFVLCSFFVRLLFVFCSSFVRLLFVFCSSFVRLFFICPCGSHRLLFICLSCYDCLCGSHYLLVVLQPRIVLPFTFYL</sequence>
<dbReference type="Proteomes" id="UP000249891">
    <property type="component" value="Unassembled WGS sequence"/>
</dbReference>
<feature type="transmembrane region" description="Helical" evidence="1">
    <location>
        <begin position="139"/>
        <end position="160"/>
    </location>
</feature>
<feature type="transmembrane region" description="Helical" evidence="1">
    <location>
        <begin position="9"/>
        <end position="27"/>
    </location>
</feature>
<keyword evidence="1" id="KW-0472">Membrane</keyword>
<keyword evidence="1" id="KW-1133">Transmembrane helix</keyword>
<feature type="transmembrane region" description="Helical" evidence="1">
    <location>
        <begin position="33"/>
        <end position="51"/>
    </location>
</feature>
<evidence type="ECO:0000256" key="1">
    <source>
        <dbReference type="SAM" id="Phobius"/>
    </source>
</evidence>
<evidence type="ECO:0000313" key="2">
    <source>
        <dbReference type="EMBL" id="SQA77029.1"/>
    </source>
</evidence>
<feature type="transmembrane region" description="Helical" evidence="1">
    <location>
        <begin position="72"/>
        <end position="97"/>
    </location>
</feature>
<name>A0A2X2THC8_CAPOC</name>
<dbReference type="EMBL" id="UARG01000017">
    <property type="protein sequence ID" value="SQA77029.1"/>
    <property type="molecule type" value="Genomic_DNA"/>
</dbReference>
<organism evidence="2 3">
    <name type="scientific">Capnocytophaga ochracea</name>
    <dbReference type="NCBI Taxonomy" id="1018"/>
    <lineage>
        <taxon>Bacteria</taxon>
        <taxon>Pseudomonadati</taxon>
        <taxon>Bacteroidota</taxon>
        <taxon>Flavobacteriia</taxon>
        <taxon>Flavobacteriales</taxon>
        <taxon>Flavobacteriaceae</taxon>
        <taxon>Capnocytophaga</taxon>
    </lineage>
</organism>
<feature type="transmembrane region" description="Helical" evidence="1">
    <location>
        <begin position="103"/>
        <end position="130"/>
    </location>
</feature>
<dbReference type="AlphaFoldDB" id="A0A2X2THC8"/>
<evidence type="ECO:0000313" key="3">
    <source>
        <dbReference type="Proteomes" id="UP000249891"/>
    </source>
</evidence>
<reference evidence="2 3" key="1">
    <citation type="submission" date="2018-06" db="EMBL/GenBank/DDBJ databases">
        <authorList>
            <consortium name="Pathogen Informatics"/>
            <person name="Doyle S."/>
        </authorList>
    </citation>
    <scope>NUCLEOTIDE SEQUENCE [LARGE SCALE GENOMIC DNA]</scope>
    <source>
        <strain evidence="2 3">NCTC11546</strain>
    </source>
</reference>
<gene>
    <name evidence="2" type="ORF">NCTC11546_00231</name>
</gene>
<accession>A0A2X2THC8</accession>